<dbReference type="Proteomes" id="UP000693946">
    <property type="component" value="Linkage Group LG17"/>
</dbReference>
<gene>
    <name evidence="2" type="ORF">JOB18_018336</name>
</gene>
<dbReference type="InterPro" id="IPR003309">
    <property type="entry name" value="SCAN_dom"/>
</dbReference>
<dbReference type="PROSITE" id="PS50804">
    <property type="entry name" value="SCAN_BOX"/>
    <property type="match status" value="1"/>
</dbReference>
<evidence type="ECO:0000313" key="3">
    <source>
        <dbReference type="Proteomes" id="UP000693946"/>
    </source>
</evidence>
<feature type="domain" description="SCAN box" evidence="1">
    <location>
        <begin position="1"/>
        <end position="42"/>
    </location>
</feature>
<proteinExistence type="predicted"/>
<accession>A0AAV6RUV3</accession>
<dbReference type="AlphaFoldDB" id="A0AAV6RUV3"/>
<protein>
    <submittedName>
        <fullName evidence="2">Zinc finger 213-like</fullName>
    </submittedName>
</protein>
<comment type="caution">
    <text evidence="2">The sequence shown here is derived from an EMBL/GenBank/DDBJ whole genome shotgun (WGS) entry which is preliminary data.</text>
</comment>
<evidence type="ECO:0000313" key="2">
    <source>
        <dbReference type="EMBL" id="KAG7508595.1"/>
    </source>
</evidence>
<organism evidence="2 3">
    <name type="scientific">Solea senegalensis</name>
    <name type="common">Senegalese sole</name>
    <dbReference type="NCBI Taxonomy" id="28829"/>
    <lineage>
        <taxon>Eukaryota</taxon>
        <taxon>Metazoa</taxon>
        <taxon>Chordata</taxon>
        <taxon>Craniata</taxon>
        <taxon>Vertebrata</taxon>
        <taxon>Euteleostomi</taxon>
        <taxon>Actinopterygii</taxon>
        <taxon>Neopterygii</taxon>
        <taxon>Teleostei</taxon>
        <taxon>Neoteleostei</taxon>
        <taxon>Acanthomorphata</taxon>
        <taxon>Carangaria</taxon>
        <taxon>Pleuronectiformes</taxon>
        <taxon>Pleuronectoidei</taxon>
        <taxon>Soleidae</taxon>
        <taxon>Solea</taxon>
    </lineage>
</organism>
<sequence length="137" mass="15088">MRPERRSKERFGEKITLEQLLQVLPPDTRTWCDEFEVETEQDFFSSAVVTLRFDVTGLLASSAAGILRDSVFGGRTGATKPTPTLRTVCREQCTAQRSMHCSSLTWLESTLVCGGTVGVKICDDIESAETCGCGLMM</sequence>
<dbReference type="EMBL" id="JAGKHQ010000009">
    <property type="protein sequence ID" value="KAG7508595.1"/>
    <property type="molecule type" value="Genomic_DNA"/>
</dbReference>
<reference evidence="2 3" key="1">
    <citation type="journal article" date="2021" name="Sci. Rep.">
        <title>Chromosome anchoring in Senegalese sole (Solea senegalensis) reveals sex-associated markers and genome rearrangements in flatfish.</title>
        <authorList>
            <person name="Guerrero-Cozar I."/>
            <person name="Gomez-Garrido J."/>
            <person name="Berbel C."/>
            <person name="Martinez-Blanch J.F."/>
            <person name="Alioto T."/>
            <person name="Claros M.G."/>
            <person name="Gagnaire P.A."/>
            <person name="Manchado M."/>
        </authorList>
    </citation>
    <scope>NUCLEOTIDE SEQUENCE [LARGE SCALE GENOMIC DNA]</scope>
    <source>
        <strain evidence="2">Sse05_10M</strain>
    </source>
</reference>
<keyword evidence="3" id="KW-1185">Reference proteome</keyword>
<dbReference type="Pfam" id="PF02023">
    <property type="entry name" value="SCAN"/>
    <property type="match status" value="1"/>
</dbReference>
<name>A0AAV6RUV3_SOLSE</name>
<evidence type="ECO:0000259" key="1">
    <source>
        <dbReference type="PROSITE" id="PS50804"/>
    </source>
</evidence>